<dbReference type="Proteomes" id="UP001152519">
    <property type="component" value="Unassembled WGS sequence"/>
</dbReference>
<reference evidence="2" key="1">
    <citation type="submission" date="2021-05" db="EMBL/GenBank/DDBJ databases">
        <authorList>
            <person name="Arsene-Ploetze F."/>
        </authorList>
    </citation>
    <scope>NUCLEOTIDE SEQUENCE</scope>
    <source>
        <strain evidence="2">DSM 42138</strain>
    </source>
</reference>
<feature type="compositionally biased region" description="Basic and acidic residues" evidence="1">
    <location>
        <begin position="320"/>
        <end position="343"/>
    </location>
</feature>
<feature type="region of interest" description="Disordered" evidence="1">
    <location>
        <begin position="844"/>
        <end position="1088"/>
    </location>
</feature>
<keyword evidence="3" id="KW-1185">Reference proteome</keyword>
<comment type="caution">
    <text evidence="2">The sequence shown here is derived from an EMBL/GenBank/DDBJ whole genome shotgun (WGS) entry which is preliminary data.</text>
</comment>
<feature type="compositionally biased region" description="Basic and acidic residues" evidence="1">
    <location>
        <begin position="967"/>
        <end position="976"/>
    </location>
</feature>
<feature type="region of interest" description="Disordered" evidence="1">
    <location>
        <begin position="519"/>
        <end position="581"/>
    </location>
</feature>
<feature type="compositionally biased region" description="Basic residues" evidence="1">
    <location>
        <begin position="1020"/>
        <end position="1041"/>
    </location>
</feature>
<sequence length="1088" mass="116309">MLDGGSGAAPCGGRSAFRRWPVARAVPPPELRPGVPPAPLLACALPRTALAPGRGSPSAERVSVFRGRRLLSRWLGEVGGEPDAVAQVQGDRRDEHRPYDERVEQHAESHGEADLREGDDRQRAEDGERAGQHQAGRGDDAARGGKPGAHPLPRAQSGALLPDAGHQEDVVVDAKRDQEDEDEQRERGVLAGVAEDVAEDDRADAQRRREGQHHRRDEHQRCDQGAQQHRQDEHHDQQDHRDEQLVVPRGRLRGVLEDRGPAADLRVGARQLVQGGPRPVDRGACGAAVGAVGEGRLQVDAAVLLRGDARRGADGAGDDAGDRPERRGDLRRGARVGDDDHRLAAAGREVAVLEALADDRVGGVGEGVGTGEADRVEGEQAEAERAEHDHRGHPHGARAAADPLPDPRPHPGPGRLGGADVRDDRPEDPASDDHQERGEERDHRDQGDRDADRGDRAEARGGVHVGGQQAQHAQGDGRGAGDDRGAGPVQGHRHRLVPVLVAAELLPVAGHEQQRVVRTGAEDQHGEDAGALRVDHQSRVPGQQVDQRLRGEEGGDHREHRQHEQAEAAVGDQQDHDDDGECRVEEGAVDAGEGLAGVGRVAAGSRDVDLEPVAALFRGGPQVVDRVLDRGPAALLDRDRHDHLGGPRRLLAVQPGAGGAGADDAVGGHRAHGRGVAADRGDVGRGEPAGPGVDDHRGCGLGDELLLDLQDFRRLRLSGQPARRVVLLRVHQLLRQRRERHQHDHPQHQHDPFAAPPAHQVRQPSRFARHLRDPPIRSVVAPVLSHGRAESGQATASHRCSVPARWFRGARVVGHAARSAPWTRFSPPVGDLVCWAHERADQPQHPFRGLRPARRGGEGRRGRRLAPCRRDGQPLRAQPDAGSAGGGVAAQGDRHAAGLPPDDREPGPLGAGLRRGGRVLGDLPRRGGHRPGPYRPGDPCQGRPRLDGAAARDADRAVRGPAARAGHAADHDDRTGLRRAAVPGHHAAQDPPHPGADRQARPRPVAAGGRRGVGRDHRALRGGRRRQLRRGHRGLRRRRPRGGGTGAARAGRRGPPALTAAPGYAPVTPGVCEDERGADQLGNWGEPT</sequence>
<feature type="region of interest" description="Disordered" evidence="1">
    <location>
        <begin position="1"/>
        <end position="20"/>
    </location>
</feature>
<feature type="compositionally biased region" description="Basic and acidic residues" evidence="1">
    <location>
        <begin position="229"/>
        <end position="244"/>
    </location>
</feature>
<feature type="compositionally biased region" description="Basic and acidic residues" evidence="1">
    <location>
        <begin position="203"/>
        <end position="222"/>
    </location>
</feature>
<feature type="compositionally biased region" description="Basic and acidic residues" evidence="1">
    <location>
        <begin position="165"/>
        <end position="188"/>
    </location>
</feature>
<feature type="region of interest" description="Disordered" evidence="1">
    <location>
        <begin position="355"/>
        <end position="495"/>
    </location>
</feature>
<feature type="compositionally biased region" description="Basic and acidic residues" evidence="1">
    <location>
        <begin position="90"/>
        <end position="143"/>
    </location>
</feature>
<feature type="compositionally biased region" description="Basic and acidic residues" evidence="1">
    <location>
        <begin position="547"/>
        <end position="566"/>
    </location>
</feature>
<name>A0A9W4DN62_9ACTN</name>
<organism evidence="2 3">
    <name type="scientific">Actinacidiphila cocklensis</name>
    <dbReference type="NCBI Taxonomy" id="887465"/>
    <lineage>
        <taxon>Bacteria</taxon>
        <taxon>Bacillati</taxon>
        <taxon>Actinomycetota</taxon>
        <taxon>Actinomycetes</taxon>
        <taxon>Kitasatosporales</taxon>
        <taxon>Streptomycetaceae</taxon>
        <taxon>Actinacidiphila</taxon>
    </lineage>
</organism>
<feature type="region of interest" description="Disordered" evidence="1">
    <location>
        <begin position="307"/>
        <end position="343"/>
    </location>
</feature>
<feature type="compositionally biased region" description="Basic and acidic residues" evidence="1">
    <location>
        <begin position="519"/>
        <end position="538"/>
    </location>
</feature>
<proteinExistence type="predicted"/>
<feature type="compositionally biased region" description="Basic and acidic residues" evidence="1">
    <location>
        <begin position="420"/>
        <end position="461"/>
    </location>
</feature>
<evidence type="ECO:0000313" key="3">
    <source>
        <dbReference type="Proteomes" id="UP001152519"/>
    </source>
</evidence>
<feature type="compositionally biased region" description="Basic and acidic residues" evidence="1">
    <location>
        <begin position="944"/>
        <end position="958"/>
    </location>
</feature>
<gene>
    <name evidence="2" type="ORF">SCOCK_270086</name>
</gene>
<dbReference type="EMBL" id="CAJSLV010000056">
    <property type="protein sequence ID" value="CAG6394505.1"/>
    <property type="molecule type" value="Genomic_DNA"/>
</dbReference>
<feature type="compositionally biased region" description="Basic and acidic residues" evidence="1">
    <location>
        <begin position="372"/>
        <end position="390"/>
    </location>
</feature>
<feature type="compositionally biased region" description="Basic and acidic residues" evidence="1">
    <location>
        <begin position="892"/>
        <end position="906"/>
    </location>
</feature>
<feature type="region of interest" description="Disordered" evidence="1">
    <location>
        <begin position="656"/>
        <end position="696"/>
    </location>
</feature>
<feature type="region of interest" description="Disordered" evidence="1">
    <location>
        <begin position="76"/>
        <end position="281"/>
    </location>
</feature>
<feature type="compositionally biased region" description="Basic and acidic residues" evidence="1">
    <location>
        <begin position="741"/>
        <end position="751"/>
    </location>
</feature>
<feature type="region of interest" description="Disordered" evidence="1">
    <location>
        <begin position="739"/>
        <end position="758"/>
    </location>
</feature>
<dbReference type="AlphaFoldDB" id="A0A9W4DN62"/>
<accession>A0A9W4DN62</accession>
<feature type="compositionally biased region" description="Low complexity" evidence="1">
    <location>
        <begin position="462"/>
        <end position="474"/>
    </location>
</feature>
<feature type="compositionally biased region" description="Low complexity" evidence="1">
    <location>
        <begin position="1047"/>
        <end position="1063"/>
    </location>
</feature>
<protein>
    <submittedName>
        <fullName evidence="2">Uncharacterized protein</fullName>
    </submittedName>
</protein>
<evidence type="ECO:0000256" key="1">
    <source>
        <dbReference type="SAM" id="MobiDB-lite"/>
    </source>
</evidence>
<evidence type="ECO:0000313" key="2">
    <source>
        <dbReference type="EMBL" id="CAG6394505.1"/>
    </source>
</evidence>